<sequence length="159" mass="18305">MGNAPRPPLNDPYAKTFNPGWRNHPNFGWGGQGNQGQRPDNNDFQQQQHPAPPMQPNISQKLSQMEIAIQKLSQSTSAFVEQTQNFMHETRANFKNQKASIRNLEIQNDEEDSEEDMKQKEVPALSSQAPKVKEYEPKIPFPKRLQGQRKAKQYSKFLE</sequence>
<name>A0ABU6YXK8_9FABA</name>
<keyword evidence="3" id="KW-1185">Reference proteome</keyword>
<comment type="caution">
    <text evidence="2">The sequence shown here is derived from an EMBL/GenBank/DDBJ whole genome shotgun (WGS) entry which is preliminary data.</text>
</comment>
<feature type="region of interest" description="Disordered" evidence="1">
    <location>
        <begin position="1"/>
        <end position="57"/>
    </location>
</feature>
<evidence type="ECO:0000313" key="2">
    <source>
        <dbReference type="EMBL" id="MED6215102.1"/>
    </source>
</evidence>
<accession>A0ABU6YXK8</accession>
<gene>
    <name evidence="2" type="ORF">PIB30_110071</name>
</gene>
<feature type="region of interest" description="Disordered" evidence="1">
    <location>
        <begin position="92"/>
        <end position="159"/>
    </location>
</feature>
<reference evidence="2 3" key="1">
    <citation type="journal article" date="2023" name="Plants (Basel)">
        <title>Bridging the Gap: Combining Genomics and Transcriptomics Approaches to Understand Stylosanthes scabra, an Orphan Legume from the Brazilian Caatinga.</title>
        <authorList>
            <person name="Ferreira-Neto J.R.C."/>
            <person name="da Silva M.D."/>
            <person name="Binneck E."/>
            <person name="de Melo N.F."/>
            <person name="da Silva R.H."/>
            <person name="de Melo A.L.T.M."/>
            <person name="Pandolfi V."/>
            <person name="Bustamante F.O."/>
            <person name="Brasileiro-Vidal A.C."/>
            <person name="Benko-Iseppon A.M."/>
        </authorList>
    </citation>
    <scope>NUCLEOTIDE SEQUENCE [LARGE SCALE GENOMIC DNA]</scope>
    <source>
        <tissue evidence="2">Leaves</tissue>
    </source>
</reference>
<feature type="compositionally biased region" description="Pro residues" evidence="1">
    <location>
        <begin position="1"/>
        <end position="10"/>
    </location>
</feature>
<organism evidence="2 3">
    <name type="scientific">Stylosanthes scabra</name>
    <dbReference type="NCBI Taxonomy" id="79078"/>
    <lineage>
        <taxon>Eukaryota</taxon>
        <taxon>Viridiplantae</taxon>
        <taxon>Streptophyta</taxon>
        <taxon>Embryophyta</taxon>
        <taxon>Tracheophyta</taxon>
        <taxon>Spermatophyta</taxon>
        <taxon>Magnoliopsida</taxon>
        <taxon>eudicotyledons</taxon>
        <taxon>Gunneridae</taxon>
        <taxon>Pentapetalae</taxon>
        <taxon>rosids</taxon>
        <taxon>fabids</taxon>
        <taxon>Fabales</taxon>
        <taxon>Fabaceae</taxon>
        <taxon>Papilionoideae</taxon>
        <taxon>50 kb inversion clade</taxon>
        <taxon>dalbergioids sensu lato</taxon>
        <taxon>Dalbergieae</taxon>
        <taxon>Pterocarpus clade</taxon>
        <taxon>Stylosanthes</taxon>
    </lineage>
</organism>
<evidence type="ECO:0000313" key="3">
    <source>
        <dbReference type="Proteomes" id="UP001341840"/>
    </source>
</evidence>
<protein>
    <submittedName>
        <fullName evidence="2">Uncharacterized protein</fullName>
    </submittedName>
</protein>
<evidence type="ECO:0000256" key="1">
    <source>
        <dbReference type="SAM" id="MobiDB-lite"/>
    </source>
</evidence>
<dbReference type="EMBL" id="JASCZI010247660">
    <property type="protein sequence ID" value="MED6215102.1"/>
    <property type="molecule type" value="Genomic_DNA"/>
</dbReference>
<dbReference type="Proteomes" id="UP001341840">
    <property type="component" value="Unassembled WGS sequence"/>
</dbReference>
<proteinExistence type="predicted"/>
<feature type="non-terminal residue" evidence="2">
    <location>
        <position position="159"/>
    </location>
</feature>